<feature type="domain" description="Nephrocystin 3-like N-terminal" evidence="3">
    <location>
        <begin position="174"/>
        <end position="226"/>
    </location>
</feature>
<dbReference type="InterPro" id="IPR027417">
    <property type="entry name" value="P-loop_NTPase"/>
</dbReference>
<evidence type="ECO:0000256" key="2">
    <source>
        <dbReference type="SAM" id="MobiDB-lite"/>
    </source>
</evidence>
<dbReference type="AlphaFoldDB" id="A0A8H5BWZ1"/>
<protein>
    <recommendedName>
        <fullName evidence="3">Nephrocystin 3-like N-terminal domain-containing protein</fullName>
    </recommendedName>
</protein>
<keyword evidence="1" id="KW-0677">Repeat</keyword>
<evidence type="ECO:0000259" key="3">
    <source>
        <dbReference type="Pfam" id="PF24883"/>
    </source>
</evidence>
<dbReference type="OrthoDB" id="5967843at2759"/>
<reference evidence="4 5" key="1">
    <citation type="journal article" date="2020" name="ISME J.">
        <title>Uncovering the hidden diversity of litter-decomposition mechanisms in mushroom-forming fungi.</title>
        <authorList>
            <person name="Floudas D."/>
            <person name="Bentzer J."/>
            <person name="Ahren D."/>
            <person name="Johansson T."/>
            <person name="Persson P."/>
            <person name="Tunlid A."/>
        </authorList>
    </citation>
    <scope>NUCLEOTIDE SEQUENCE [LARGE SCALE GENOMIC DNA]</scope>
    <source>
        <strain evidence="4 5">CBS 101986</strain>
    </source>
</reference>
<dbReference type="SUPFAM" id="SSF52540">
    <property type="entry name" value="P-loop containing nucleoside triphosphate hydrolases"/>
    <property type="match status" value="1"/>
</dbReference>
<dbReference type="PANTHER" id="PTHR10039:SF14">
    <property type="entry name" value="NACHT DOMAIN-CONTAINING PROTEIN"/>
    <property type="match status" value="1"/>
</dbReference>
<dbReference type="Proteomes" id="UP000567179">
    <property type="component" value="Unassembled WGS sequence"/>
</dbReference>
<organism evidence="4 5">
    <name type="scientific">Psilocybe cf. subviscida</name>
    <dbReference type="NCBI Taxonomy" id="2480587"/>
    <lineage>
        <taxon>Eukaryota</taxon>
        <taxon>Fungi</taxon>
        <taxon>Dikarya</taxon>
        <taxon>Basidiomycota</taxon>
        <taxon>Agaricomycotina</taxon>
        <taxon>Agaricomycetes</taxon>
        <taxon>Agaricomycetidae</taxon>
        <taxon>Agaricales</taxon>
        <taxon>Agaricineae</taxon>
        <taxon>Strophariaceae</taxon>
        <taxon>Psilocybe</taxon>
    </lineage>
</organism>
<comment type="caution">
    <text evidence="4">The sequence shown here is derived from an EMBL/GenBank/DDBJ whole genome shotgun (WGS) entry which is preliminary data.</text>
</comment>
<feature type="domain" description="Nephrocystin 3-like N-terminal" evidence="3">
    <location>
        <begin position="123"/>
        <end position="164"/>
    </location>
</feature>
<name>A0A8H5BWZ1_9AGAR</name>
<evidence type="ECO:0000313" key="5">
    <source>
        <dbReference type="Proteomes" id="UP000567179"/>
    </source>
</evidence>
<gene>
    <name evidence="4" type="ORF">D9619_005897</name>
</gene>
<accession>A0A8H5BWZ1</accession>
<dbReference type="PANTHER" id="PTHR10039">
    <property type="entry name" value="AMELOGENIN"/>
    <property type="match status" value="1"/>
</dbReference>
<dbReference type="Pfam" id="PF24883">
    <property type="entry name" value="NPHP3_N"/>
    <property type="match status" value="2"/>
</dbReference>
<keyword evidence="5" id="KW-1185">Reference proteome</keyword>
<evidence type="ECO:0000256" key="1">
    <source>
        <dbReference type="ARBA" id="ARBA00022737"/>
    </source>
</evidence>
<dbReference type="Gene3D" id="3.40.50.300">
    <property type="entry name" value="P-loop containing nucleotide triphosphate hydrolases"/>
    <property type="match status" value="1"/>
</dbReference>
<dbReference type="InterPro" id="IPR056884">
    <property type="entry name" value="NPHP3-like_N"/>
</dbReference>
<sequence>MFTVTDPPYSSASRNRDEHSASSRNKLPKRTNVSAFKNAENIRIKNSSLTVSNTTIVNNVSGDISITDSVLDQALKQLHNKVAPNAILNAGGRAAEVKCYPGTREEVIGLIERWMDLNAEGCEAPDMMWLSGPAGAGKSAIVQTVAERCKERGVQAASFFFFRSSNCIPPHALESTARRPIVLLIDGLDECDSDSERKTPQRQILRALDHILMQANCPFLVLVSSRAESHITMAVRECASLQSIYLDDQYRPEEDIRVFVAGEFNRIRLHPLAHTLSNDWPCDSDIESIVEKSSGQFIYAATVMRFLANSSASPKLSLKRVQGIVPIATNSPFAHLIQFTDGSSPKQTINKQ</sequence>
<evidence type="ECO:0000313" key="4">
    <source>
        <dbReference type="EMBL" id="KAF5331084.1"/>
    </source>
</evidence>
<dbReference type="EMBL" id="JAACJJ010000001">
    <property type="protein sequence ID" value="KAF5331084.1"/>
    <property type="molecule type" value="Genomic_DNA"/>
</dbReference>
<feature type="region of interest" description="Disordered" evidence="2">
    <location>
        <begin position="1"/>
        <end position="32"/>
    </location>
</feature>
<proteinExistence type="predicted"/>